<organism evidence="2 3">
    <name type="scientific">Phaeovibrio sulfidiphilus</name>
    <dbReference type="NCBI Taxonomy" id="1220600"/>
    <lineage>
        <taxon>Bacteria</taxon>
        <taxon>Pseudomonadati</taxon>
        <taxon>Pseudomonadota</taxon>
        <taxon>Alphaproteobacteria</taxon>
        <taxon>Rhodospirillales</taxon>
        <taxon>Rhodospirillaceae</taxon>
        <taxon>Phaeovibrio</taxon>
    </lineage>
</organism>
<protein>
    <submittedName>
        <fullName evidence="2">Uncharacterized protein</fullName>
    </submittedName>
</protein>
<evidence type="ECO:0000256" key="1">
    <source>
        <dbReference type="SAM" id="MobiDB-lite"/>
    </source>
</evidence>
<comment type="caution">
    <text evidence="2">The sequence shown here is derived from an EMBL/GenBank/DDBJ whole genome shotgun (WGS) entry which is preliminary data.</text>
</comment>
<dbReference type="Proteomes" id="UP000631034">
    <property type="component" value="Unassembled WGS sequence"/>
</dbReference>
<reference evidence="2" key="1">
    <citation type="submission" date="2020-10" db="EMBL/GenBank/DDBJ databases">
        <title>Genome sequence of the unusual species of purple photosynthetic bacteria, Phaeovibrio sulfidiphilus DSM 23193, type strain.</title>
        <authorList>
            <person name="Kyndt J.A."/>
            <person name="Meyer T.E."/>
        </authorList>
    </citation>
    <scope>NUCLEOTIDE SEQUENCE</scope>
    <source>
        <strain evidence="2">DSM 23193</strain>
    </source>
</reference>
<sequence>MALSRPTEIPRPFAEGGDKNSIPDTQVTDYLASFVAGFPPRTSLPVAAGGVPPTRSDINGILNHLSQFALYQQSGGTFEWSSGRDYAVRCEVYGSDGKKYVALAESGPGTGTGPRDPVQDSPGTCWKILETGGLDVSRIPRFSETVWGLGRLATVAEARAGSDTACAVTPAGLAGALGSATGHERHVLSASGRWTAPAAGTVVVTLVSEGKDGESVTVQGGQSLGGCAGPSGYVVQKTAAVARGDVLDVVIGQGGSWTAGALTRTSCSGLVSIPPVLIQGVTEGAGSPVAASGQKVLACRPGSKTDRAVALGPVPIAPSGPAGGVGSIPLILGGVMVSTPGETPFEKPYAYGAGGNGGTVGVKGGAGEPGEQGVVVVDFFRRGL</sequence>
<proteinExistence type="predicted"/>
<dbReference type="EMBL" id="JACZHT010000005">
    <property type="protein sequence ID" value="MBE1237500.1"/>
    <property type="molecule type" value="Genomic_DNA"/>
</dbReference>
<dbReference type="AlphaFoldDB" id="A0A8J7CR67"/>
<gene>
    <name evidence="2" type="ORF">IHV25_07545</name>
</gene>
<dbReference type="RefSeq" id="WP_192534509.1">
    <property type="nucleotide sequence ID" value="NZ_JACZHT010000005.1"/>
</dbReference>
<accession>A0A8J7CR67</accession>
<evidence type="ECO:0000313" key="2">
    <source>
        <dbReference type="EMBL" id="MBE1237500.1"/>
    </source>
</evidence>
<evidence type="ECO:0000313" key="3">
    <source>
        <dbReference type="Proteomes" id="UP000631034"/>
    </source>
</evidence>
<keyword evidence="3" id="KW-1185">Reference proteome</keyword>
<feature type="region of interest" description="Disordered" evidence="1">
    <location>
        <begin position="1"/>
        <end position="22"/>
    </location>
</feature>
<name>A0A8J7CR67_9PROT</name>